<keyword evidence="2" id="KW-0813">Transport</keyword>
<gene>
    <name evidence="10" type="ORF">GCM10007971_25920</name>
</gene>
<accession>A0A917Y0C0</accession>
<dbReference type="InterPro" id="IPR003439">
    <property type="entry name" value="ABC_transporter-like_ATP-bd"/>
</dbReference>
<keyword evidence="6" id="KW-1278">Translocase</keyword>
<dbReference type="AlphaFoldDB" id="A0A917Y0C0"/>
<evidence type="ECO:0000256" key="6">
    <source>
        <dbReference type="ARBA" id="ARBA00022967"/>
    </source>
</evidence>
<feature type="transmembrane region" description="Helical" evidence="8">
    <location>
        <begin position="286"/>
        <end position="306"/>
    </location>
</feature>
<dbReference type="PROSITE" id="PS50893">
    <property type="entry name" value="ABC_TRANSPORTER_2"/>
    <property type="match status" value="1"/>
</dbReference>
<dbReference type="RefSeq" id="WP_188857986.1">
    <property type="nucleotide sequence ID" value="NZ_BMOS01000019.1"/>
</dbReference>
<comment type="similarity">
    <text evidence="1">Belongs to the ABC transporter superfamily.</text>
</comment>
<dbReference type="FunFam" id="3.40.50.300:FF:003010">
    <property type="entry name" value="Teichoic acids export ATP-binding protein TagH"/>
    <property type="match status" value="1"/>
</dbReference>
<dbReference type="InterPro" id="IPR017871">
    <property type="entry name" value="ABC_transporter-like_CS"/>
</dbReference>
<dbReference type="Gene3D" id="3.40.50.300">
    <property type="entry name" value="P-loop containing nucleotide triphosphate hydrolases"/>
    <property type="match status" value="1"/>
</dbReference>
<evidence type="ECO:0000256" key="8">
    <source>
        <dbReference type="SAM" id="Phobius"/>
    </source>
</evidence>
<evidence type="ECO:0000256" key="4">
    <source>
        <dbReference type="ARBA" id="ARBA00022741"/>
    </source>
</evidence>
<reference evidence="10" key="2">
    <citation type="submission" date="2020-09" db="EMBL/GenBank/DDBJ databases">
        <authorList>
            <person name="Sun Q."/>
            <person name="Ohkuma M."/>
        </authorList>
    </citation>
    <scope>NUCLEOTIDE SEQUENCE</scope>
    <source>
        <strain evidence="10">JCM 17251</strain>
    </source>
</reference>
<keyword evidence="5" id="KW-0067">ATP-binding</keyword>
<evidence type="ECO:0000313" key="11">
    <source>
        <dbReference type="Proteomes" id="UP000624041"/>
    </source>
</evidence>
<dbReference type="InterPro" id="IPR003593">
    <property type="entry name" value="AAA+_ATPase"/>
</dbReference>
<evidence type="ECO:0000256" key="7">
    <source>
        <dbReference type="ARBA" id="ARBA00023136"/>
    </source>
</evidence>
<dbReference type="GO" id="GO:0140359">
    <property type="term" value="F:ABC-type transporter activity"/>
    <property type="evidence" value="ECO:0007669"/>
    <property type="project" value="InterPro"/>
</dbReference>
<keyword evidence="7 8" id="KW-0472">Membrane</keyword>
<keyword evidence="4" id="KW-0547">Nucleotide-binding</keyword>
<proteinExistence type="inferred from homology"/>
<dbReference type="InterPro" id="IPR050683">
    <property type="entry name" value="Bact_Polysacc_Export_ATP-bd"/>
</dbReference>
<dbReference type="InterPro" id="IPR027417">
    <property type="entry name" value="P-loop_NTPase"/>
</dbReference>
<keyword evidence="11" id="KW-1185">Reference proteome</keyword>
<evidence type="ECO:0000259" key="9">
    <source>
        <dbReference type="PROSITE" id="PS50893"/>
    </source>
</evidence>
<dbReference type="Pfam" id="PF00005">
    <property type="entry name" value="ABC_tran"/>
    <property type="match status" value="1"/>
</dbReference>
<organism evidence="10 11">
    <name type="scientific">Oceanobacillus indicireducens</name>
    <dbReference type="NCBI Taxonomy" id="1004261"/>
    <lineage>
        <taxon>Bacteria</taxon>
        <taxon>Bacillati</taxon>
        <taxon>Bacillota</taxon>
        <taxon>Bacilli</taxon>
        <taxon>Bacillales</taxon>
        <taxon>Bacillaceae</taxon>
        <taxon>Oceanobacillus</taxon>
    </lineage>
</organism>
<reference evidence="10" key="1">
    <citation type="journal article" date="2014" name="Int. J. Syst. Evol. Microbiol.">
        <title>Complete genome sequence of Corynebacterium casei LMG S-19264T (=DSM 44701T), isolated from a smear-ripened cheese.</title>
        <authorList>
            <consortium name="US DOE Joint Genome Institute (JGI-PGF)"/>
            <person name="Walter F."/>
            <person name="Albersmeier A."/>
            <person name="Kalinowski J."/>
            <person name="Ruckert C."/>
        </authorList>
    </citation>
    <scope>NUCLEOTIDE SEQUENCE</scope>
    <source>
        <strain evidence="10">JCM 17251</strain>
    </source>
</reference>
<dbReference type="PANTHER" id="PTHR46743:SF2">
    <property type="entry name" value="TEICHOIC ACIDS EXPORT ATP-BINDING PROTEIN TAGH"/>
    <property type="match status" value="1"/>
</dbReference>
<evidence type="ECO:0000256" key="3">
    <source>
        <dbReference type="ARBA" id="ARBA00022475"/>
    </source>
</evidence>
<dbReference type="InterPro" id="IPR015860">
    <property type="entry name" value="ABC_transpr_TagH-like"/>
</dbReference>
<name>A0A917Y0C0_9BACI</name>
<keyword evidence="8" id="KW-0812">Transmembrane</keyword>
<evidence type="ECO:0000313" key="10">
    <source>
        <dbReference type="EMBL" id="GGN61148.1"/>
    </source>
</evidence>
<protein>
    <recommendedName>
        <fullName evidence="9">ABC transporter domain-containing protein</fullName>
    </recommendedName>
</protein>
<dbReference type="CDD" id="cd03220">
    <property type="entry name" value="ABC_KpsT_Wzt"/>
    <property type="match status" value="1"/>
</dbReference>
<evidence type="ECO:0000256" key="1">
    <source>
        <dbReference type="ARBA" id="ARBA00005417"/>
    </source>
</evidence>
<dbReference type="EMBL" id="BMOS01000019">
    <property type="protein sequence ID" value="GGN61148.1"/>
    <property type="molecule type" value="Genomic_DNA"/>
</dbReference>
<dbReference type="PANTHER" id="PTHR46743">
    <property type="entry name" value="TEICHOIC ACIDS EXPORT ATP-BINDING PROTEIN TAGH"/>
    <property type="match status" value="1"/>
</dbReference>
<dbReference type="GO" id="GO:0016887">
    <property type="term" value="F:ATP hydrolysis activity"/>
    <property type="evidence" value="ECO:0007669"/>
    <property type="project" value="InterPro"/>
</dbReference>
<dbReference type="SUPFAM" id="SSF52540">
    <property type="entry name" value="P-loop containing nucleoside triphosphate hydrolases"/>
    <property type="match status" value="1"/>
</dbReference>
<dbReference type="SMART" id="SM00382">
    <property type="entry name" value="AAA"/>
    <property type="match status" value="1"/>
</dbReference>
<dbReference type="GO" id="GO:0016020">
    <property type="term" value="C:membrane"/>
    <property type="evidence" value="ECO:0007669"/>
    <property type="project" value="InterPro"/>
</dbReference>
<dbReference type="GO" id="GO:0005524">
    <property type="term" value="F:ATP binding"/>
    <property type="evidence" value="ECO:0007669"/>
    <property type="project" value="UniProtKB-KW"/>
</dbReference>
<keyword evidence="8" id="KW-1133">Transmembrane helix</keyword>
<keyword evidence="3" id="KW-1003">Cell membrane</keyword>
<sequence>MEKKLKVEFKNVYKSFEMHAKQKEKLMELFSIKRRKQRKEFVAVKDVSFKVYEGESVGIIGLNGSGKSTISNMLARVIQPTSGEITINGETSLIAISAGLNNNLTGIENIQLKCMMHGLKDEEIERLTPDIIEFAEIGDYIKQPVKNYSSGMRSRLGFSISVHTDPDVLVIDEALSVGDSTYAQRSLEKMNEFRKRGKTIFFISHSAAQVKQFCDTAIWIHYGEMKMMGDSGDVQKEYQQFINWFNKLSQEEKVAYKNKMLASQTSTPDNELVPQRENIKKRNIRNLVTSGVMLSIVAVLGVLLGLGY</sequence>
<dbReference type="PROSITE" id="PS00211">
    <property type="entry name" value="ABC_TRANSPORTER_1"/>
    <property type="match status" value="1"/>
</dbReference>
<dbReference type="Proteomes" id="UP000624041">
    <property type="component" value="Unassembled WGS sequence"/>
</dbReference>
<evidence type="ECO:0000256" key="5">
    <source>
        <dbReference type="ARBA" id="ARBA00022840"/>
    </source>
</evidence>
<comment type="caution">
    <text evidence="10">The sequence shown here is derived from an EMBL/GenBank/DDBJ whole genome shotgun (WGS) entry which is preliminary data.</text>
</comment>
<evidence type="ECO:0000256" key="2">
    <source>
        <dbReference type="ARBA" id="ARBA00022448"/>
    </source>
</evidence>
<feature type="domain" description="ABC transporter" evidence="9">
    <location>
        <begin position="27"/>
        <end position="247"/>
    </location>
</feature>